<evidence type="ECO:0000256" key="2">
    <source>
        <dbReference type="ARBA" id="ARBA00022670"/>
    </source>
</evidence>
<feature type="active site" description="Charge relay system" evidence="5 6">
    <location>
        <position position="409"/>
    </location>
</feature>
<dbReference type="Gene3D" id="3.40.50.200">
    <property type="entry name" value="Peptidase S8/S53 domain"/>
    <property type="match status" value="1"/>
</dbReference>
<dbReference type="PANTHER" id="PTHR43806">
    <property type="entry name" value="PEPTIDASE S8"/>
    <property type="match status" value="1"/>
</dbReference>
<evidence type="ECO:0000259" key="9">
    <source>
        <dbReference type="Pfam" id="PF22148"/>
    </source>
</evidence>
<dbReference type="AlphaFoldDB" id="A0A7V4KBV2"/>
<proteinExistence type="inferred from homology"/>
<dbReference type="PROSITE" id="PS00137">
    <property type="entry name" value="SUBTILASE_HIS"/>
    <property type="match status" value="1"/>
</dbReference>
<feature type="domain" description="Fervidolysin/DR-A0283-like Ig-like" evidence="11">
    <location>
        <begin position="469"/>
        <end position="572"/>
    </location>
</feature>
<evidence type="ECO:0000256" key="7">
    <source>
        <dbReference type="RuleBase" id="RU003355"/>
    </source>
</evidence>
<evidence type="ECO:0000313" key="12">
    <source>
        <dbReference type="EMBL" id="HGU52104.1"/>
    </source>
</evidence>
<dbReference type="InterPro" id="IPR023827">
    <property type="entry name" value="Peptidase_S8_Asp-AS"/>
</dbReference>
<dbReference type="InterPro" id="IPR015500">
    <property type="entry name" value="Peptidase_S8_subtilisin-rel"/>
</dbReference>
<evidence type="ECO:0000256" key="6">
    <source>
        <dbReference type="PROSITE-ProRule" id="PRU01240"/>
    </source>
</evidence>
<evidence type="ECO:0000256" key="1">
    <source>
        <dbReference type="ARBA" id="ARBA00011073"/>
    </source>
</evidence>
<dbReference type="Gene3D" id="2.60.40.10">
    <property type="entry name" value="Immunoglobulins"/>
    <property type="match status" value="1"/>
</dbReference>
<dbReference type="Pfam" id="PF00082">
    <property type="entry name" value="Peptidase_S8"/>
    <property type="match status" value="1"/>
</dbReference>
<dbReference type="Pfam" id="PF24025">
    <property type="entry name" value="Ig_DR_A0283-like"/>
    <property type="match status" value="1"/>
</dbReference>
<dbReference type="InterPro" id="IPR036852">
    <property type="entry name" value="Peptidase_S8/S53_dom_sf"/>
</dbReference>
<dbReference type="Gene3D" id="3.30.70.80">
    <property type="entry name" value="Peptidase S8 propeptide/proteinase inhibitor I9"/>
    <property type="match status" value="1"/>
</dbReference>
<feature type="active site" description="Charge relay system" evidence="5 6">
    <location>
        <position position="228"/>
    </location>
</feature>
<organism evidence="12">
    <name type="scientific">Fervidobacterium pennivorans</name>
    <dbReference type="NCBI Taxonomy" id="93466"/>
    <lineage>
        <taxon>Bacteria</taxon>
        <taxon>Thermotogati</taxon>
        <taxon>Thermotogota</taxon>
        <taxon>Thermotogae</taxon>
        <taxon>Thermotogales</taxon>
        <taxon>Fervidobacteriaceae</taxon>
        <taxon>Fervidobacterium</taxon>
    </lineage>
</organism>
<gene>
    <name evidence="12" type="ORF">ENT78_01005</name>
</gene>
<evidence type="ECO:0000256" key="5">
    <source>
        <dbReference type="PIRSR" id="PIRSR615500-1"/>
    </source>
</evidence>
<dbReference type="PROSITE" id="PS51257">
    <property type="entry name" value="PROKAR_LIPOPROTEIN"/>
    <property type="match status" value="1"/>
</dbReference>
<sequence length="700" mass="75225">MRKALLIVSVVALILALFSCTNPSFEPRSRAKGLASLPEIKSQGYNILFGELKDGEYTEGKILVGYNDRSEVDKIIKAVNGKVVVELPQIKVVSIKLNGMTVKQAYDKIKTLELKGIRYVEPSYKREFIKPTVVKPNPDIFKVRKPGLNSSSRDYGEELSNELWGLEAIGVTQELWEEASGTNIIVAVVDTGVDGTHPDLEGQVIEGYRPAFDEELPAGTDSSYGGSHGTHVAGTIAAKKDGKGIVGVAPGAKIMPIVIFDDPALVGGNGYVGDDFVAAGIIWATDHGAKVMNHSWGGWGYSYTIKEAFDYAMEHGVVMVVSAGNNTSDSHHQYPAGYPGVIQVAALKYAGSSFEVADFSSRSDGVSVGAPGVMVLSTVPGENSIGYEGHNENVPSTNGGTYDYYQGTSMAAPHVTGVVAVLLQKFPNATPWQIRKLLENTADDFNGNGWDHDTGYGLVKLDAALQGSLPTEGGVEEFQVVVTDAYEEFGVPTVFVSMMRDNGSCYYAKTGPDGVARFPHIDSGTYKIIIGGPDHWDRALAPYDGESIPGGYAIALRMAEERQASFADYEVSPTATQLIVPFSSTMTVTFGTDLSSLRDPQFVVVDPLLRGVYGRVAYVKNKEYDLSVLSGQISFGIQTLLPAATDITIQGTVTLNGEEIPISGVLKAGTTWTIVDDFGGLNLGTELQPVYIWWTVFGQN</sequence>
<accession>A0A7V4KBV2</accession>
<dbReference type="PANTHER" id="PTHR43806:SF11">
    <property type="entry name" value="CEREVISIN-RELATED"/>
    <property type="match status" value="1"/>
</dbReference>
<dbReference type="InterPro" id="IPR037045">
    <property type="entry name" value="S8pro/Inhibitor_I9_sf"/>
</dbReference>
<evidence type="ECO:0000259" key="8">
    <source>
        <dbReference type="Pfam" id="PF00082"/>
    </source>
</evidence>
<dbReference type="InterPro" id="IPR000209">
    <property type="entry name" value="Peptidase_S8/S53_dom"/>
</dbReference>
<keyword evidence="2 6" id="KW-0645">Protease</keyword>
<dbReference type="PRINTS" id="PR00723">
    <property type="entry name" value="SUBTILISIN"/>
</dbReference>
<dbReference type="PROSITE" id="PS00138">
    <property type="entry name" value="SUBTILASE_SER"/>
    <property type="match status" value="1"/>
</dbReference>
<keyword evidence="4 6" id="KW-0720">Serine protease</keyword>
<dbReference type="Gene3D" id="2.60.40.1800">
    <property type="match status" value="1"/>
</dbReference>
<feature type="domain" description="Peptidase S8/S53" evidence="8">
    <location>
        <begin position="181"/>
        <end position="457"/>
    </location>
</feature>
<dbReference type="InterPro" id="IPR054399">
    <property type="entry name" value="Fervidolysin-like_N_prodom"/>
</dbReference>
<dbReference type="InterPro" id="IPR050131">
    <property type="entry name" value="Peptidase_S8_subtilisin-like"/>
</dbReference>
<comment type="caution">
    <text evidence="12">The sequence shown here is derived from an EMBL/GenBank/DDBJ whole genome shotgun (WGS) entry which is preliminary data.</text>
</comment>
<comment type="similarity">
    <text evidence="1 6 7">Belongs to the peptidase S8 family.</text>
</comment>
<name>A0A7V4KBV2_FERPE</name>
<dbReference type="InterPro" id="IPR056489">
    <property type="entry name" value="Ig_Fls_DR_A0283-like"/>
</dbReference>
<feature type="domain" description="Fervidolysin-like N-terminal prodomain" evidence="9">
    <location>
        <begin position="51"/>
        <end position="123"/>
    </location>
</feature>
<feature type="domain" description="Fervidolysin second beta-sandwich" evidence="10">
    <location>
        <begin position="599"/>
        <end position="698"/>
    </location>
</feature>
<dbReference type="PROSITE" id="PS00136">
    <property type="entry name" value="SUBTILASE_ASP"/>
    <property type="match status" value="1"/>
</dbReference>
<dbReference type="GO" id="GO:0006508">
    <property type="term" value="P:proteolysis"/>
    <property type="evidence" value="ECO:0007669"/>
    <property type="project" value="UniProtKB-KW"/>
</dbReference>
<protein>
    <submittedName>
        <fullName evidence="12">Peptidase S8</fullName>
    </submittedName>
</protein>
<feature type="active site" description="Charge relay system" evidence="5 6">
    <location>
        <position position="190"/>
    </location>
</feature>
<evidence type="ECO:0000256" key="3">
    <source>
        <dbReference type="ARBA" id="ARBA00022801"/>
    </source>
</evidence>
<evidence type="ECO:0000259" key="11">
    <source>
        <dbReference type="Pfam" id="PF24025"/>
    </source>
</evidence>
<evidence type="ECO:0000256" key="4">
    <source>
        <dbReference type="ARBA" id="ARBA00022825"/>
    </source>
</evidence>
<dbReference type="SUPFAM" id="SSF52743">
    <property type="entry name" value="Subtilisin-like"/>
    <property type="match status" value="1"/>
</dbReference>
<dbReference type="Pfam" id="PF22349">
    <property type="entry name" value="Fervidolysin_SD2"/>
    <property type="match status" value="1"/>
</dbReference>
<dbReference type="Pfam" id="PF22148">
    <property type="entry name" value="Fervidolysin_NPro-like"/>
    <property type="match status" value="1"/>
</dbReference>
<dbReference type="InterPro" id="IPR023828">
    <property type="entry name" value="Peptidase_S8_Ser-AS"/>
</dbReference>
<dbReference type="GO" id="GO:0004252">
    <property type="term" value="F:serine-type endopeptidase activity"/>
    <property type="evidence" value="ECO:0007669"/>
    <property type="project" value="UniProtKB-UniRule"/>
</dbReference>
<dbReference type="InterPro" id="IPR022398">
    <property type="entry name" value="Peptidase_S8_His-AS"/>
</dbReference>
<keyword evidence="3 6" id="KW-0378">Hydrolase</keyword>
<evidence type="ECO:0000259" key="10">
    <source>
        <dbReference type="Pfam" id="PF22349"/>
    </source>
</evidence>
<dbReference type="EMBL" id="DSZZ01000044">
    <property type="protein sequence ID" value="HGU52104.1"/>
    <property type="molecule type" value="Genomic_DNA"/>
</dbReference>
<dbReference type="PROSITE" id="PS51892">
    <property type="entry name" value="SUBTILASE"/>
    <property type="match status" value="1"/>
</dbReference>
<dbReference type="InterPro" id="IPR013783">
    <property type="entry name" value="Ig-like_fold"/>
</dbReference>
<dbReference type="InterPro" id="IPR054400">
    <property type="entry name" value="Fervidolysin_SD2"/>
</dbReference>
<reference evidence="12" key="1">
    <citation type="journal article" date="2020" name="mSystems">
        <title>Genome- and Community-Level Interaction Insights into Carbon Utilization and Element Cycling Functions of Hydrothermarchaeota in Hydrothermal Sediment.</title>
        <authorList>
            <person name="Zhou Z."/>
            <person name="Liu Y."/>
            <person name="Xu W."/>
            <person name="Pan J."/>
            <person name="Luo Z.H."/>
            <person name="Li M."/>
        </authorList>
    </citation>
    <scope>NUCLEOTIDE SEQUENCE [LARGE SCALE GENOMIC DNA]</scope>
    <source>
        <strain evidence="12">SpSt-61</strain>
    </source>
</reference>